<evidence type="ECO:0000313" key="7">
    <source>
        <dbReference type="EMBL" id="KAK5987708.1"/>
    </source>
</evidence>
<dbReference type="EMBL" id="JAVFKD010000016">
    <property type="protein sequence ID" value="KAK5987708.1"/>
    <property type="molecule type" value="Genomic_DNA"/>
</dbReference>
<evidence type="ECO:0000259" key="6">
    <source>
        <dbReference type="PROSITE" id="PS00486"/>
    </source>
</evidence>
<dbReference type="SMART" id="SM00534">
    <property type="entry name" value="MUTSac"/>
    <property type="match status" value="1"/>
</dbReference>
<evidence type="ECO:0000256" key="3">
    <source>
        <dbReference type="ARBA" id="ARBA00022840"/>
    </source>
</evidence>
<protein>
    <submittedName>
        <fullName evidence="7">DNA mismatch repair protein MSH5</fullName>
    </submittedName>
</protein>
<dbReference type="PROSITE" id="PS00486">
    <property type="entry name" value="DNA_MISMATCH_REPAIR_2"/>
    <property type="match status" value="1"/>
</dbReference>
<dbReference type="Pfam" id="PF05192">
    <property type="entry name" value="MutS_III"/>
    <property type="match status" value="1"/>
</dbReference>
<evidence type="ECO:0000256" key="4">
    <source>
        <dbReference type="ARBA" id="ARBA00023125"/>
    </source>
</evidence>
<proteinExistence type="inferred from homology"/>
<dbReference type="CDD" id="cd03281">
    <property type="entry name" value="ABC_MSH5_euk"/>
    <property type="match status" value="1"/>
</dbReference>
<dbReference type="Gene3D" id="1.10.1420.10">
    <property type="match status" value="1"/>
</dbReference>
<dbReference type="InterPro" id="IPR045076">
    <property type="entry name" value="MutS"/>
</dbReference>
<evidence type="ECO:0000256" key="5">
    <source>
        <dbReference type="SAM" id="MobiDB-lite"/>
    </source>
</evidence>
<dbReference type="SMART" id="SM00533">
    <property type="entry name" value="MUTSd"/>
    <property type="match status" value="1"/>
</dbReference>
<accession>A0ABR0S6C1</accession>
<reference evidence="7 8" key="1">
    <citation type="submission" date="2024-01" db="EMBL/GenBank/DDBJ databases">
        <title>Complete genome of Cladobotryum mycophilum ATHUM6906.</title>
        <authorList>
            <person name="Christinaki A.C."/>
            <person name="Myridakis A.I."/>
            <person name="Kouvelis V.N."/>
        </authorList>
    </citation>
    <scope>NUCLEOTIDE SEQUENCE [LARGE SCALE GENOMIC DNA]</scope>
    <source>
        <strain evidence="7 8">ATHUM6906</strain>
    </source>
</reference>
<comment type="similarity">
    <text evidence="1">Belongs to the DNA mismatch repair MutS family.</text>
</comment>
<organism evidence="7 8">
    <name type="scientific">Cladobotryum mycophilum</name>
    <dbReference type="NCBI Taxonomy" id="491253"/>
    <lineage>
        <taxon>Eukaryota</taxon>
        <taxon>Fungi</taxon>
        <taxon>Dikarya</taxon>
        <taxon>Ascomycota</taxon>
        <taxon>Pezizomycotina</taxon>
        <taxon>Sordariomycetes</taxon>
        <taxon>Hypocreomycetidae</taxon>
        <taxon>Hypocreales</taxon>
        <taxon>Hypocreaceae</taxon>
        <taxon>Cladobotryum</taxon>
    </lineage>
</organism>
<gene>
    <name evidence="7" type="ORF">PT974_11840</name>
</gene>
<dbReference type="Gene3D" id="3.40.50.300">
    <property type="entry name" value="P-loop containing nucleotide triphosphate hydrolases"/>
    <property type="match status" value="1"/>
</dbReference>
<dbReference type="InterPro" id="IPR000432">
    <property type="entry name" value="DNA_mismatch_repair_MutS_C"/>
</dbReference>
<dbReference type="InterPro" id="IPR011184">
    <property type="entry name" value="DNA_mismatch_repair_Msh2"/>
</dbReference>
<dbReference type="SUPFAM" id="SSF52540">
    <property type="entry name" value="P-loop containing nucleoside triphosphate hydrolases"/>
    <property type="match status" value="1"/>
</dbReference>
<keyword evidence="8" id="KW-1185">Reference proteome</keyword>
<sequence>MPQVLRSPRLRYTTVSSPLVKDNSKGGRRLQQHADPGRSPAISLATKLTDNLLEEPDSSETADHTNDGLGVHGGGDSFMPEIIMALDMRDGATMGCAFFNTTDGVLAVSEDIPTADVVIAEQFVTYIQPTTLLVSGRAPDYILAYLERRGSPNIEGDQSSMFNLRVLPSSDFSHVSACDRLVSLHNNQWPSTNNRNSQFSTDTETFDECHEGRASRLIKHIRCGSSIDLDSVASISSAGAILAELHRRRSIGLLSTGQIAEMTFRVNSIEMFSLSDYLFINEETLASLQIIQHELHPNSWTWGAVSDRSSVKESLSVYGLFHHLASTPQGRTRLRQIFFRPTLRREIITERHQALSVLLLPENEDKMKQAHSILRKIRNLRPIITNLRKGTNSPSVGQSFDRRLISGISSSVLIPVGEMVNRVIDFDQSKSRQGCYIKAGVNPQLDKLHRQNEGIDSLLSKIVNDVRQKSPEWARRYIRSCMFLPQLGFLILVEQDPRTSGGKYDGGNIEGDVWEKIFTDAGELCYKNRYMMELDHQYGDMYGEVGDMEVEILHQLAKEVLEHEESLVAMSDLCGEFDAILALAIGAQKYGWTLPQMADSSILQIKGGRHPLQELVVPSFVPNDCFMGGEYALSNGQVQKQPRALILTGPNHSGKSIYIKQSAIIVYLAHIGSFVPAEKAIVGITDKILTRISSRESVSRIESAFAIDLKQIAQAMRYATARTLVVIDEFGKGTNADDGAGLFAAVLNHFQSEESSKPRLLLATHFHEVFDGPYLDRNQDLSLCHMKVETDWEAAQDEDQVTYLFELAEGHITSSFGVQCAALNGVSRAVVDRAEAIALLLSRNEDIGSSSAKLSELEEQHLETAETVARRFLQMMFKPQHGVGRSAKGLLRNILASAST</sequence>
<dbReference type="PANTHER" id="PTHR11361">
    <property type="entry name" value="DNA MISMATCH REPAIR PROTEIN MUTS FAMILY MEMBER"/>
    <property type="match status" value="1"/>
</dbReference>
<keyword evidence="3" id="KW-0067">ATP-binding</keyword>
<dbReference type="Proteomes" id="UP001338125">
    <property type="component" value="Unassembled WGS sequence"/>
</dbReference>
<dbReference type="InterPro" id="IPR036187">
    <property type="entry name" value="DNA_mismatch_repair_MutS_sf"/>
</dbReference>
<evidence type="ECO:0000256" key="2">
    <source>
        <dbReference type="ARBA" id="ARBA00022741"/>
    </source>
</evidence>
<dbReference type="PIRSF" id="PIRSF005813">
    <property type="entry name" value="MSH2"/>
    <property type="match status" value="1"/>
</dbReference>
<dbReference type="InterPro" id="IPR007696">
    <property type="entry name" value="DNA_mismatch_repair_MutS_core"/>
</dbReference>
<keyword evidence="4" id="KW-0238">DNA-binding</keyword>
<dbReference type="InterPro" id="IPR027417">
    <property type="entry name" value="P-loop_NTPase"/>
</dbReference>
<dbReference type="PANTHER" id="PTHR11361:SF20">
    <property type="entry name" value="MUTS PROTEIN HOMOLOG 5"/>
    <property type="match status" value="1"/>
</dbReference>
<evidence type="ECO:0000313" key="8">
    <source>
        <dbReference type="Proteomes" id="UP001338125"/>
    </source>
</evidence>
<feature type="domain" description="DNA mismatch repair proteins mutS family" evidence="6">
    <location>
        <begin position="723"/>
        <end position="739"/>
    </location>
</feature>
<evidence type="ECO:0000256" key="1">
    <source>
        <dbReference type="ARBA" id="ARBA00006271"/>
    </source>
</evidence>
<dbReference type="SUPFAM" id="SSF48334">
    <property type="entry name" value="DNA repair protein MutS, domain III"/>
    <property type="match status" value="1"/>
</dbReference>
<feature type="region of interest" description="Disordered" evidence="5">
    <location>
        <begin position="1"/>
        <end position="41"/>
    </location>
</feature>
<dbReference type="Pfam" id="PF00488">
    <property type="entry name" value="MutS_V"/>
    <property type="match status" value="1"/>
</dbReference>
<comment type="caution">
    <text evidence="7">The sequence shown here is derived from an EMBL/GenBank/DDBJ whole genome shotgun (WGS) entry which is preliminary data.</text>
</comment>
<name>A0ABR0S6C1_9HYPO</name>
<keyword evidence="2" id="KW-0547">Nucleotide-binding</keyword>